<dbReference type="InterPro" id="IPR024344">
    <property type="entry name" value="MDMPI_metal-binding"/>
</dbReference>
<reference evidence="2 3" key="1">
    <citation type="journal article" date="2019" name="Int. J. Syst. Evol. Microbiol.">
        <title>The Global Catalogue of Microorganisms (GCM) 10K type strain sequencing project: providing services to taxonomists for standard genome sequencing and annotation.</title>
        <authorList>
            <consortium name="The Broad Institute Genomics Platform"/>
            <consortium name="The Broad Institute Genome Sequencing Center for Infectious Disease"/>
            <person name="Wu L."/>
            <person name="Ma J."/>
        </authorList>
    </citation>
    <scope>NUCLEOTIDE SEQUENCE [LARGE SCALE GENOMIC DNA]</scope>
    <source>
        <strain evidence="2 3">JCM 15309</strain>
    </source>
</reference>
<name>A0ABN2RNT2_9ACTN</name>
<accession>A0ABN2RNT2</accession>
<dbReference type="RefSeq" id="WP_344047285.1">
    <property type="nucleotide sequence ID" value="NZ_BAAAPB010000004.1"/>
</dbReference>
<dbReference type="InterPro" id="IPR017517">
    <property type="entry name" value="Maleyloyr_isom"/>
</dbReference>
<comment type="caution">
    <text evidence="2">The sequence shown here is derived from an EMBL/GenBank/DDBJ whole genome shotgun (WGS) entry which is preliminary data.</text>
</comment>
<protein>
    <submittedName>
        <fullName evidence="2">TIGR03086 family metal-binding protein</fullName>
    </submittedName>
</protein>
<dbReference type="SUPFAM" id="SSF109854">
    <property type="entry name" value="DinB/YfiT-like putative metalloenzymes"/>
    <property type="match status" value="1"/>
</dbReference>
<dbReference type="InterPro" id="IPR034660">
    <property type="entry name" value="DinB/YfiT-like"/>
</dbReference>
<dbReference type="Proteomes" id="UP001500571">
    <property type="component" value="Unassembled WGS sequence"/>
</dbReference>
<evidence type="ECO:0000313" key="3">
    <source>
        <dbReference type="Proteomes" id="UP001500571"/>
    </source>
</evidence>
<keyword evidence="3" id="KW-1185">Reference proteome</keyword>
<dbReference type="Gene3D" id="1.20.120.450">
    <property type="entry name" value="dinb family like domain"/>
    <property type="match status" value="1"/>
</dbReference>
<organism evidence="2 3">
    <name type="scientific">Nocardioides panacihumi</name>
    <dbReference type="NCBI Taxonomy" id="400774"/>
    <lineage>
        <taxon>Bacteria</taxon>
        <taxon>Bacillati</taxon>
        <taxon>Actinomycetota</taxon>
        <taxon>Actinomycetes</taxon>
        <taxon>Propionibacteriales</taxon>
        <taxon>Nocardioidaceae</taxon>
        <taxon>Nocardioides</taxon>
    </lineage>
</organism>
<sequence length="193" mass="20973">MPVDQMGVLALQRALTQAAALLDEVRPEDLELPTPCADWDVRDLANHLIAQPRIFVTMLQGAPPGWNGREDYSARLGEELTTRGNALINLWREVGDAAMLDPDWQAAEIAVHTWDLATALGRSTDDLDEALAERSVVTMDRILGPIRKGRAFKDARQAPPGSNAYEHLAAYAGREVPWRPPSAAPSAAEASGT</sequence>
<evidence type="ECO:0000313" key="2">
    <source>
        <dbReference type="EMBL" id="GAA1971958.1"/>
    </source>
</evidence>
<gene>
    <name evidence="2" type="ORF">GCM10009798_36320</name>
</gene>
<evidence type="ECO:0000259" key="1">
    <source>
        <dbReference type="Pfam" id="PF11716"/>
    </source>
</evidence>
<dbReference type="NCBIfam" id="TIGR03083">
    <property type="entry name" value="maleylpyruvate isomerase family mycothiol-dependent enzyme"/>
    <property type="match status" value="1"/>
</dbReference>
<feature type="domain" description="Mycothiol-dependent maleylpyruvate isomerase metal-binding" evidence="1">
    <location>
        <begin position="12"/>
        <end position="97"/>
    </location>
</feature>
<dbReference type="Pfam" id="PF11716">
    <property type="entry name" value="MDMPI_N"/>
    <property type="match status" value="1"/>
</dbReference>
<dbReference type="EMBL" id="BAAAPB010000004">
    <property type="protein sequence ID" value="GAA1971958.1"/>
    <property type="molecule type" value="Genomic_DNA"/>
</dbReference>
<proteinExistence type="predicted"/>